<evidence type="ECO:0000313" key="1">
    <source>
        <dbReference type="EMBL" id="JAH69865.1"/>
    </source>
</evidence>
<accession>A0A0E9UXG3</accession>
<reference evidence="1" key="2">
    <citation type="journal article" date="2015" name="Fish Shellfish Immunol.">
        <title>Early steps in the European eel (Anguilla anguilla)-Vibrio vulnificus interaction in the gills: Role of the RtxA13 toxin.</title>
        <authorList>
            <person name="Callol A."/>
            <person name="Pajuelo D."/>
            <person name="Ebbesson L."/>
            <person name="Teles M."/>
            <person name="MacKenzie S."/>
            <person name="Amaro C."/>
        </authorList>
    </citation>
    <scope>NUCLEOTIDE SEQUENCE</scope>
</reference>
<protein>
    <submittedName>
        <fullName evidence="1">Uncharacterized protein</fullName>
    </submittedName>
</protein>
<dbReference type="AlphaFoldDB" id="A0A0E9UXG3"/>
<reference evidence="1" key="1">
    <citation type="submission" date="2014-11" db="EMBL/GenBank/DDBJ databases">
        <authorList>
            <person name="Amaro Gonzalez C."/>
        </authorList>
    </citation>
    <scope>NUCLEOTIDE SEQUENCE</scope>
</reference>
<organism evidence="1">
    <name type="scientific">Anguilla anguilla</name>
    <name type="common">European freshwater eel</name>
    <name type="synonym">Muraena anguilla</name>
    <dbReference type="NCBI Taxonomy" id="7936"/>
    <lineage>
        <taxon>Eukaryota</taxon>
        <taxon>Metazoa</taxon>
        <taxon>Chordata</taxon>
        <taxon>Craniata</taxon>
        <taxon>Vertebrata</taxon>
        <taxon>Euteleostomi</taxon>
        <taxon>Actinopterygii</taxon>
        <taxon>Neopterygii</taxon>
        <taxon>Teleostei</taxon>
        <taxon>Anguilliformes</taxon>
        <taxon>Anguillidae</taxon>
        <taxon>Anguilla</taxon>
    </lineage>
</organism>
<sequence length="40" mass="4654">MTIAPLVFHCFYFFGETTGAFRSGKLHYKFSCIEPCNVYQ</sequence>
<proteinExistence type="predicted"/>
<dbReference type="EMBL" id="GBXM01038712">
    <property type="protein sequence ID" value="JAH69865.1"/>
    <property type="molecule type" value="Transcribed_RNA"/>
</dbReference>
<name>A0A0E9UXG3_ANGAN</name>